<evidence type="ECO:0000313" key="2">
    <source>
        <dbReference type="EMBL" id="KAJ8568277.1"/>
    </source>
</evidence>
<feature type="compositionally biased region" description="Polar residues" evidence="1">
    <location>
        <begin position="787"/>
        <end position="801"/>
    </location>
</feature>
<reference evidence="3" key="1">
    <citation type="journal article" date="2023" name="Proc. Natl. Acad. Sci. U.S.A.">
        <title>Genomic and structural basis for evolution of tropane alkaloid biosynthesis.</title>
        <authorList>
            <person name="Wanga Y.-J."/>
            <person name="Taina T."/>
            <person name="Yua J.-Y."/>
            <person name="Lia J."/>
            <person name="Xua B."/>
            <person name="Chenc J."/>
            <person name="D'Auriad J.C."/>
            <person name="Huanga J.-P."/>
            <person name="Huanga S.-X."/>
        </authorList>
    </citation>
    <scope>NUCLEOTIDE SEQUENCE [LARGE SCALE GENOMIC DNA]</scope>
    <source>
        <strain evidence="3">cv. KIB-2019</strain>
    </source>
</reference>
<organism evidence="2 3">
    <name type="scientific">Anisodus acutangulus</name>
    <dbReference type="NCBI Taxonomy" id="402998"/>
    <lineage>
        <taxon>Eukaryota</taxon>
        <taxon>Viridiplantae</taxon>
        <taxon>Streptophyta</taxon>
        <taxon>Embryophyta</taxon>
        <taxon>Tracheophyta</taxon>
        <taxon>Spermatophyta</taxon>
        <taxon>Magnoliopsida</taxon>
        <taxon>eudicotyledons</taxon>
        <taxon>Gunneridae</taxon>
        <taxon>Pentapetalae</taxon>
        <taxon>asterids</taxon>
        <taxon>lamiids</taxon>
        <taxon>Solanales</taxon>
        <taxon>Solanaceae</taxon>
        <taxon>Solanoideae</taxon>
        <taxon>Hyoscyameae</taxon>
        <taxon>Anisodus</taxon>
    </lineage>
</organism>
<comment type="caution">
    <text evidence="2">The sequence shown here is derived from an EMBL/GenBank/DDBJ whole genome shotgun (WGS) entry which is preliminary data.</text>
</comment>
<feature type="compositionally biased region" description="Basic and acidic residues" evidence="1">
    <location>
        <begin position="311"/>
        <end position="329"/>
    </location>
</feature>
<feature type="region of interest" description="Disordered" evidence="1">
    <location>
        <begin position="543"/>
        <end position="583"/>
    </location>
</feature>
<dbReference type="PANTHER" id="PTHR36810:SF1">
    <property type="entry name" value="OS05G0232200 PROTEIN"/>
    <property type="match status" value="1"/>
</dbReference>
<dbReference type="EMBL" id="JAJAGQ010000003">
    <property type="protein sequence ID" value="KAJ8568277.1"/>
    <property type="molecule type" value="Genomic_DNA"/>
</dbReference>
<sequence length="853" mass="95901">MPGTIQVSVLDFKNISSSTPSSSICLWVSMGKRAYQTWDKGDFSFPLTTFRENLVVRLEDAEGNEISRTEIQTLSIVEKGYWDDFFQLEGGDYVHMKLQFILSEDERNRIRNVRESAMRKKLDKVPATNVEYKGTAIPVRDTFASSPLPIRREFSDRSEANSSSPVKEGVEIQYSEPDRPSAKKLQSQLIHDYISVKPVYEQDAQSIFKMDVTAKKQSVSQKKIVDASNKPEDESTQSLLKTDVAAKKEFVSHEEIVDPSNKPEDQSAKSMLKMDVAAKKEPVFQKKIVDSSNKPEGQIVQSMLKMDVAAKKEPVSEKKIVDSSNKLEDQSAESMLKMDVAAKKESISQKKNVDPSTKSEDQDTQSMLKMDVASKKESISQKKNFDPSNKSEDQDAQSMLKMDVAAKKESVYQKKIVDLSNEPEDQRVLEKTPSSVRKMISAFETGLTQKKGRRSLTRNRASKSQPNLVGIGGSLNDLDPEDTARPNTMSVLRLERPLNTVDLPEPQINIGKRGESSFPAQDVVGTERPLFNEQLKQSNVHIAPFNETDSSQQETLRSAKKESSTEATSPVYRMRGESSSREQNIVGAGQPVFREQLKQSNMHIVPFNEAGSSHQETFRSSKNESKTVAVPPVDLIRLSNLETAISSQTTNVAHSDMLKSNDLVADQDRFNDLSVAEKRNREIRSETSPEVHFERASNVKSKLVAYCENELYDSENSGAWIFLDNKKRLCVTTAGKNGVHLSEDCRIEVDDYQRNKRPSVQEITGKRGFFHLSDSMTKKGREKPQKPRNQSDNSGENGSSGPVRQVIKIALIVGFGILVLLTRQRETRRNDRKSKDFYLTSPDFMDQLASSEE</sequence>
<dbReference type="OrthoDB" id="1939272at2759"/>
<evidence type="ECO:0000256" key="1">
    <source>
        <dbReference type="SAM" id="MobiDB-lite"/>
    </source>
</evidence>
<feature type="region of interest" description="Disordered" evidence="1">
    <location>
        <begin position="154"/>
        <end position="181"/>
    </location>
</feature>
<feature type="region of interest" description="Disordered" evidence="1">
    <location>
        <begin position="450"/>
        <end position="482"/>
    </location>
</feature>
<feature type="region of interest" description="Disordered" evidence="1">
    <location>
        <begin position="771"/>
        <end position="801"/>
    </location>
</feature>
<dbReference type="AlphaFoldDB" id="A0A9Q1MZK1"/>
<feature type="compositionally biased region" description="Basic and acidic residues" evidence="1">
    <location>
        <begin position="372"/>
        <end position="393"/>
    </location>
</feature>
<name>A0A9Q1MZK1_9SOLA</name>
<evidence type="ECO:0000313" key="3">
    <source>
        <dbReference type="Proteomes" id="UP001152561"/>
    </source>
</evidence>
<feature type="compositionally biased region" description="Basic and acidic residues" evidence="1">
    <location>
        <begin position="776"/>
        <end position="785"/>
    </location>
</feature>
<feature type="region of interest" description="Disordered" evidence="1">
    <location>
        <begin position="311"/>
        <end position="402"/>
    </location>
</feature>
<feature type="compositionally biased region" description="Basic residues" evidence="1">
    <location>
        <begin position="450"/>
        <end position="461"/>
    </location>
</feature>
<dbReference type="Proteomes" id="UP001152561">
    <property type="component" value="Unassembled WGS sequence"/>
</dbReference>
<feature type="compositionally biased region" description="Basic and acidic residues" evidence="1">
    <location>
        <begin position="340"/>
        <end position="361"/>
    </location>
</feature>
<gene>
    <name evidence="2" type="ORF">K7X08_020999</name>
</gene>
<feature type="compositionally biased region" description="Polar residues" evidence="1">
    <location>
        <begin position="547"/>
        <end position="556"/>
    </location>
</feature>
<keyword evidence="3" id="KW-1185">Reference proteome</keyword>
<accession>A0A9Q1MZK1</accession>
<proteinExistence type="predicted"/>
<dbReference type="PANTHER" id="PTHR36810">
    <property type="entry name" value="BNACNNG47150D PROTEIN"/>
    <property type="match status" value="1"/>
</dbReference>
<protein>
    <submittedName>
        <fullName evidence="2">Uncharacterized protein</fullName>
    </submittedName>
</protein>